<protein>
    <submittedName>
        <fullName evidence="2">Uncharacterized protein</fullName>
    </submittedName>
</protein>
<evidence type="ECO:0000313" key="2">
    <source>
        <dbReference type="EMBL" id="JAG50854.1"/>
    </source>
</evidence>
<organism evidence="2">
    <name type="scientific">Lygus hesperus</name>
    <name type="common">Western plant bug</name>
    <dbReference type="NCBI Taxonomy" id="30085"/>
    <lineage>
        <taxon>Eukaryota</taxon>
        <taxon>Metazoa</taxon>
        <taxon>Ecdysozoa</taxon>
        <taxon>Arthropoda</taxon>
        <taxon>Hexapoda</taxon>
        <taxon>Insecta</taxon>
        <taxon>Pterygota</taxon>
        <taxon>Neoptera</taxon>
        <taxon>Paraneoptera</taxon>
        <taxon>Hemiptera</taxon>
        <taxon>Heteroptera</taxon>
        <taxon>Panheteroptera</taxon>
        <taxon>Cimicomorpha</taxon>
        <taxon>Miridae</taxon>
        <taxon>Mirini</taxon>
        <taxon>Lygus</taxon>
    </lineage>
</organism>
<feature type="non-terminal residue" evidence="2">
    <location>
        <position position="100"/>
    </location>
</feature>
<proteinExistence type="predicted"/>
<feature type="region of interest" description="Disordered" evidence="1">
    <location>
        <begin position="1"/>
        <end position="21"/>
    </location>
</feature>
<name>A0A0K8SCJ6_LYGHE</name>
<dbReference type="EMBL" id="GBRD01014972">
    <property type="protein sequence ID" value="JAG50854.1"/>
    <property type="molecule type" value="Transcribed_RNA"/>
</dbReference>
<accession>A0A0K8SCJ6</accession>
<feature type="non-terminal residue" evidence="2">
    <location>
        <position position="1"/>
    </location>
</feature>
<dbReference type="AlphaFoldDB" id="A0A0K8SCJ6"/>
<feature type="compositionally biased region" description="Basic residues" evidence="1">
    <location>
        <begin position="1"/>
        <end position="13"/>
    </location>
</feature>
<reference evidence="2" key="1">
    <citation type="submission" date="2014-09" db="EMBL/GenBank/DDBJ databases">
        <authorList>
            <person name="Magalhaes I.L.F."/>
            <person name="Oliveira U."/>
            <person name="Santos F.R."/>
            <person name="Vidigal T.H.D.A."/>
            <person name="Brescovit A.D."/>
            <person name="Santos A.J."/>
        </authorList>
    </citation>
    <scope>NUCLEOTIDE SEQUENCE</scope>
</reference>
<sequence length="100" mass="11207">LKKKKEIAHHARSRERMSSSRNSKDFWAAVRQFRGPTKRGGALSIQAVEGFYDNLYPSRLPMLNDHFLQGLYDPDLDSPITVGELSEALASCKDKKAAGE</sequence>
<evidence type="ECO:0000256" key="1">
    <source>
        <dbReference type="SAM" id="MobiDB-lite"/>
    </source>
</evidence>